<feature type="compositionally biased region" description="Basic and acidic residues" evidence="1">
    <location>
        <begin position="179"/>
        <end position="189"/>
    </location>
</feature>
<dbReference type="STRING" id="1330021.A0A367LCQ4"/>
<feature type="compositionally biased region" description="Low complexity" evidence="1">
    <location>
        <begin position="423"/>
        <end position="443"/>
    </location>
</feature>
<reference evidence="2 3" key="1">
    <citation type="journal article" date="2015" name="BMC Genomics">
        <title>Insights from the genome of Ophiocordyceps polyrhachis-furcata to pathogenicity and host specificity in insect fungi.</title>
        <authorList>
            <person name="Wichadakul D."/>
            <person name="Kobmoo N."/>
            <person name="Ingsriswang S."/>
            <person name="Tangphatsornruang S."/>
            <person name="Chantasingh D."/>
            <person name="Luangsa-ard J.J."/>
            <person name="Eurwilaichitr L."/>
        </authorList>
    </citation>
    <scope>NUCLEOTIDE SEQUENCE [LARGE SCALE GENOMIC DNA]</scope>
    <source>
        <strain evidence="2 3">BCC 54312</strain>
    </source>
</reference>
<gene>
    <name evidence="2" type="ORF">L249_0904</name>
</gene>
<evidence type="ECO:0000256" key="1">
    <source>
        <dbReference type="SAM" id="MobiDB-lite"/>
    </source>
</evidence>
<dbReference type="Proteomes" id="UP000253664">
    <property type="component" value="Unassembled WGS sequence"/>
</dbReference>
<feature type="compositionally biased region" description="Low complexity" evidence="1">
    <location>
        <begin position="129"/>
        <end position="142"/>
    </location>
</feature>
<dbReference type="AlphaFoldDB" id="A0A367LCQ4"/>
<organism evidence="2 3">
    <name type="scientific">Ophiocordyceps polyrhachis-furcata BCC 54312</name>
    <dbReference type="NCBI Taxonomy" id="1330021"/>
    <lineage>
        <taxon>Eukaryota</taxon>
        <taxon>Fungi</taxon>
        <taxon>Dikarya</taxon>
        <taxon>Ascomycota</taxon>
        <taxon>Pezizomycotina</taxon>
        <taxon>Sordariomycetes</taxon>
        <taxon>Hypocreomycetidae</taxon>
        <taxon>Hypocreales</taxon>
        <taxon>Ophiocordycipitaceae</taxon>
        <taxon>Ophiocordyceps</taxon>
    </lineage>
</organism>
<feature type="compositionally biased region" description="Polar residues" evidence="1">
    <location>
        <begin position="51"/>
        <end position="76"/>
    </location>
</feature>
<dbReference type="EMBL" id="LKCN02000007">
    <property type="protein sequence ID" value="RCI12191.1"/>
    <property type="molecule type" value="Genomic_DNA"/>
</dbReference>
<feature type="region of interest" description="Disordered" evidence="1">
    <location>
        <begin position="320"/>
        <end position="454"/>
    </location>
</feature>
<proteinExistence type="predicted"/>
<name>A0A367LCQ4_9HYPO</name>
<feature type="region of interest" description="Disordered" evidence="1">
    <location>
        <begin position="238"/>
        <end position="258"/>
    </location>
</feature>
<feature type="compositionally biased region" description="Basic and acidic residues" evidence="1">
    <location>
        <begin position="343"/>
        <end position="352"/>
    </location>
</feature>
<accession>A0A367LCQ4</accession>
<evidence type="ECO:0000313" key="2">
    <source>
        <dbReference type="EMBL" id="RCI12191.1"/>
    </source>
</evidence>
<feature type="region of interest" description="Disordered" evidence="1">
    <location>
        <begin position="169"/>
        <end position="220"/>
    </location>
</feature>
<evidence type="ECO:0000313" key="3">
    <source>
        <dbReference type="Proteomes" id="UP000253664"/>
    </source>
</evidence>
<dbReference type="OrthoDB" id="5234071at2759"/>
<feature type="region of interest" description="Disordered" evidence="1">
    <location>
        <begin position="129"/>
        <end position="156"/>
    </location>
</feature>
<sequence>MVSFFGIKLKESRKSLHASPQPSPGPSILTSRRKPQTQPRPQPVPPKTENKVPTQNQQPAFNFSRPQNQAARSVTSHSRKAAPESPSWRAVFGDAGASSSTADLPLPVMGNLRRNVSDLNLYASRAAHPSAASLPMPSLSGLRPGTPTRPSSRKADWVNPLDVHFCRNQSPSPLHHHAKQLDKNGDFGRDACPSPPHSDGNADRPFVPHHPSVGRVSLDSSGCNGQGALLRNVEAPSATLLPSPAPSSPVISDGGGQTTQATLQKKGFVGNFSDFDFGDCVLKSSVCAVGGGTDRPDRACSDAAPEAAVHGFSARVDSMAHCRRARPPRPLDARSTAESPSRSTDHTRRLVERPPSSPFSLQPMEGDFPVSGGLPRGRRPGQPSPPLTSGAGVEASKGETPGGPWPTFNRGDVRRSAVPPPLSMSSGRSPSGSGSSSSVGSASTQRTDSPILSFTNSSEDLVKSFEMALEESLGGCLFTSSAGVIGAGLVEPARRTGHI</sequence>
<keyword evidence="3" id="KW-1185">Reference proteome</keyword>
<protein>
    <submittedName>
        <fullName evidence="2">Uncharacterized protein</fullName>
    </submittedName>
</protein>
<comment type="caution">
    <text evidence="2">The sequence shown here is derived from an EMBL/GenBank/DDBJ whole genome shotgun (WGS) entry which is preliminary data.</text>
</comment>
<feature type="compositionally biased region" description="Polar residues" evidence="1">
    <location>
        <begin position="444"/>
        <end position="454"/>
    </location>
</feature>
<feature type="region of interest" description="Disordered" evidence="1">
    <location>
        <begin position="1"/>
        <end position="108"/>
    </location>
</feature>